<dbReference type="EMBL" id="MFKE01000016">
    <property type="protein sequence ID" value="OGG35320.1"/>
    <property type="molecule type" value="Genomic_DNA"/>
</dbReference>
<sequence length="192" mass="21387">MKKFFIPLFIVVVIGFSGLGIARLLFGGGEDTWICANEQWIKHGNPNSPMPQSGCGEMQSDWQSQTVNEIGVTFKHPKKTTFRKEIAEDAAGIHSAGFFVEKEGYTLYGIYQPNKEATEIDITKAKTEMDTTTIKDVTIAGYKGIEGLIMGPKTRYITILLKNNRLFTVSTIPPTQQNKALTDEILATFIFQ</sequence>
<accession>A0A1F6BEJ8</accession>
<dbReference type="STRING" id="1798401.A2363_02820"/>
<dbReference type="Proteomes" id="UP000176186">
    <property type="component" value="Unassembled WGS sequence"/>
</dbReference>
<evidence type="ECO:0000313" key="1">
    <source>
        <dbReference type="EMBL" id="OGG35320.1"/>
    </source>
</evidence>
<evidence type="ECO:0000313" key="2">
    <source>
        <dbReference type="Proteomes" id="UP000176186"/>
    </source>
</evidence>
<comment type="caution">
    <text evidence="1">The sequence shown here is derived from an EMBL/GenBank/DDBJ whole genome shotgun (WGS) entry which is preliminary data.</text>
</comment>
<organism evidence="1 2">
    <name type="scientific">Candidatus Gottesmanbacteria bacterium RIFOXYB1_FULL_47_11</name>
    <dbReference type="NCBI Taxonomy" id="1798401"/>
    <lineage>
        <taxon>Bacteria</taxon>
        <taxon>Candidatus Gottesmaniibacteriota</taxon>
    </lineage>
</organism>
<name>A0A1F6BEJ8_9BACT</name>
<evidence type="ECO:0008006" key="3">
    <source>
        <dbReference type="Google" id="ProtNLM"/>
    </source>
</evidence>
<proteinExistence type="predicted"/>
<gene>
    <name evidence="1" type="ORF">A2363_02820</name>
</gene>
<reference evidence="1 2" key="1">
    <citation type="journal article" date="2016" name="Nat. Commun.">
        <title>Thousands of microbial genomes shed light on interconnected biogeochemical processes in an aquifer system.</title>
        <authorList>
            <person name="Anantharaman K."/>
            <person name="Brown C.T."/>
            <person name="Hug L.A."/>
            <person name="Sharon I."/>
            <person name="Castelle C.J."/>
            <person name="Probst A.J."/>
            <person name="Thomas B.C."/>
            <person name="Singh A."/>
            <person name="Wilkins M.J."/>
            <person name="Karaoz U."/>
            <person name="Brodie E.L."/>
            <person name="Williams K.H."/>
            <person name="Hubbard S.S."/>
            <person name="Banfield J.F."/>
        </authorList>
    </citation>
    <scope>NUCLEOTIDE SEQUENCE [LARGE SCALE GENOMIC DNA]</scope>
</reference>
<dbReference type="AlphaFoldDB" id="A0A1F6BEJ8"/>
<protein>
    <recommendedName>
        <fullName evidence="3">DUF4367 domain-containing protein</fullName>
    </recommendedName>
</protein>